<dbReference type="Gene3D" id="3.30.565.60">
    <property type="match status" value="1"/>
</dbReference>
<proteinExistence type="predicted"/>
<dbReference type="EMBL" id="LYXE01000179">
    <property type="protein sequence ID" value="PDV96815.1"/>
    <property type="molecule type" value="Genomic_DNA"/>
</dbReference>
<comment type="caution">
    <text evidence="1">The sequence shown here is derived from an EMBL/GenBank/DDBJ whole genome shotgun (WGS) entry which is preliminary data.</text>
</comment>
<dbReference type="PANTHER" id="PTHR30595">
    <property type="entry name" value="GLPR-RELATED TRANSCRIPTIONAL REPRESSOR"/>
    <property type="match status" value="1"/>
</dbReference>
<sequence>MKEPNLTLQQLQTIDSLPISGTSLDVLDMERVRAHIASATKQLRFNGDPDPIAYLIRSRCMVKEGAELLATPTGILAFGHEPQRYFANTGVNIVHYRGSTPNSIEVMHIERSIGGTVFDQIASIEAYLKAHNRRGMTIEGGYERVEIYEYPPVVLRELSVNMIAHRDYRDLYTQAIVKVFDNHIEWNNPGGLPEGVTIDRLLDVQRSRNPALFALLFERGFIEGVGQGLDTVVATLAQAKMRPAEFEDINNAFFVARVWRRPIETLFQQDIYAQLNVRQKEMIEIMRQRGEVTLGTLKDMLGADISSRQILRDLHGLMEHGFIKVIGRSRNTRYCLQ</sequence>
<dbReference type="RefSeq" id="WP_097655076.1">
    <property type="nucleotide sequence ID" value="NZ_LYXE01000179.1"/>
</dbReference>
<dbReference type="Pfam" id="PF13749">
    <property type="entry name" value="HATPase_c_4"/>
    <property type="match status" value="1"/>
</dbReference>
<name>A0A2H3KGE5_9CHLR</name>
<reference evidence="1 2" key="1">
    <citation type="submission" date="2016-05" db="EMBL/GenBank/DDBJ databases">
        <authorList>
            <person name="Lavstsen T."/>
            <person name="Jespersen J.S."/>
        </authorList>
    </citation>
    <scope>NUCLEOTIDE SEQUENCE [LARGE SCALE GENOMIC DNA]</scope>
    <source>
        <strain evidence="1 2">B7-9</strain>
    </source>
</reference>
<dbReference type="AlphaFoldDB" id="A0A2H3KGE5"/>
<organism evidence="1 2">
    <name type="scientific">Candidatus Chloroploca asiatica</name>
    <dbReference type="NCBI Taxonomy" id="1506545"/>
    <lineage>
        <taxon>Bacteria</taxon>
        <taxon>Bacillati</taxon>
        <taxon>Chloroflexota</taxon>
        <taxon>Chloroflexia</taxon>
        <taxon>Chloroflexales</taxon>
        <taxon>Chloroflexineae</taxon>
        <taxon>Oscillochloridaceae</taxon>
        <taxon>Candidatus Chloroploca</taxon>
    </lineage>
</organism>
<dbReference type="InterPro" id="IPR038475">
    <property type="entry name" value="RecG_C_sf"/>
</dbReference>
<protein>
    <submittedName>
        <fullName evidence="1">Uncharacterized protein</fullName>
    </submittedName>
</protein>
<dbReference type="OrthoDB" id="320597at2"/>
<dbReference type="Proteomes" id="UP000220922">
    <property type="component" value="Unassembled WGS sequence"/>
</dbReference>
<evidence type="ECO:0000313" key="1">
    <source>
        <dbReference type="EMBL" id="PDV96815.1"/>
    </source>
</evidence>
<dbReference type="PANTHER" id="PTHR30595:SF6">
    <property type="entry name" value="SCHLAFEN ALBA-2 DOMAIN-CONTAINING PROTEIN"/>
    <property type="match status" value="1"/>
</dbReference>
<keyword evidence="2" id="KW-1185">Reference proteome</keyword>
<accession>A0A2H3KGE5</accession>
<evidence type="ECO:0000313" key="2">
    <source>
        <dbReference type="Proteomes" id="UP000220922"/>
    </source>
</evidence>
<gene>
    <name evidence="1" type="ORF">A9Q02_20265</name>
</gene>